<accession>A0A380A350</accession>
<dbReference type="EMBL" id="UGYV01000001">
    <property type="protein sequence ID" value="SUI72607.1"/>
    <property type="molecule type" value="Genomic_DNA"/>
</dbReference>
<organism evidence="2 3">
    <name type="scientific">Shewanella morhuae</name>
    <dbReference type="NCBI Taxonomy" id="365591"/>
    <lineage>
        <taxon>Bacteria</taxon>
        <taxon>Pseudomonadati</taxon>
        <taxon>Pseudomonadota</taxon>
        <taxon>Gammaproteobacteria</taxon>
        <taxon>Alteromonadales</taxon>
        <taxon>Shewanellaceae</taxon>
        <taxon>Shewanella</taxon>
    </lineage>
</organism>
<dbReference type="PANTHER" id="PTHR12788">
    <property type="entry name" value="PROTEIN-TYROSINE SULFOTRANSFERASE 2"/>
    <property type="match status" value="1"/>
</dbReference>
<dbReference type="RefSeq" id="WP_115405822.1">
    <property type="nucleotide sequence ID" value="NZ_UGYV01000001.1"/>
</dbReference>
<dbReference type="GO" id="GO:0008476">
    <property type="term" value="F:protein-tyrosine sulfotransferase activity"/>
    <property type="evidence" value="ECO:0007669"/>
    <property type="project" value="InterPro"/>
</dbReference>
<dbReference type="SUPFAM" id="SSF103642">
    <property type="entry name" value="Sec-C motif"/>
    <property type="match status" value="1"/>
</dbReference>
<dbReference type="AlphaFoldDB" id="A0A380A350"/>
<dbReference type="InterPro" id="IPR004027">
    <property type="entry name" value="SEC_C_motif"/>
</dbReference>
<dbReference type="Pfam" id="PF02810">
    <property type="entry name" value="SEC-C"/>
    <property type="match status" value="1"/>
</dbReference>
<dbReference type="PANTHER" id="PTHR12788:SF10">
    <property type="entry name" value="PROTEIN-TYROSINE SULFOTRANSFERASE"/>
    <property type="match status" value="1"/>
</dbReference>
<dbReference type="Pfam" id="PF13469">
    <property type="entry name" value="Sulfotransfer_3"/>
    <property type="match status" value="1"/>
</dbReference>
<name>A0A380A350_9GAMM</name>
<dbReference type="InterPro" id="IPR026634">
    <property type="entry name" value="TPST-like"/>
</dbReference>
<evidence type="ECO:0000256" key="1">
    <source>
        <dbReference type="ARBA" id="ARBA00022679"/>
    </source>
</evidence>
<sequence length="332" mass="37240">MSACFDRPIIILSAPRSGSTLLFEVLSQNTALCTIGGESHAVIETIPELNVAIRGFHSNALTQEDATTDIIQQLQEGFTAQLRHADGSGVSLSDAPIRFLEKTPKNSLRIDFLNQVFPDALFIYLVRDPKENISSIMEAWRSNRFVTYPQLPGFGDWSLLLPANWAQQKGKTQQEIAAFQWQQANDAIMTSLLKLPKSRWHLLTYADLVAKPSQQLAAICQFCDIPFDSSFQQICATSLSYSRYTVSAPTPNKWITNAAAIQHVFPEIKSTLRQINQLLVERAIEPLSEEGITLKDHQESIHPKVLYQDISRNALCPCHSGKRYKHCHGTFI</sequence>
<dbReference type="SUPFAM" id="SSF52540">
    <property type="entry name" value="P-loop containing nucleoside triphosphate hydrolases"/>
    <property type="match status" value="1"/>
</dbReference>
<dbReference type="Gene3D" id="3.40.50.300">
    <property type="entry name" value="P-loop containing nucleotide triphosphate hydrolases"/>
    <property type="match status" value="1"/>
</dbReference>
<proteinExistence type="predicted"/>
<reference evidence="2 3" key="1">
    <citation type="submission" date="2018-06" db="EMBL/GenBank/DDBJ databases">
        <authorList>
            <consortium name="Pathogen Informatics"/>
            <person name="Doyle S."/>
        </authorList>
    </citation>
    <scope>NUCLEOTIDE SEQUENCE [LARGE SCALE GENOMIC DNA]</scope>
    <source>
        <strain evidence="2 3">NCTC10736</strain>
    </source>
</reference>
<dbReference type="Proteomes" id="UP000255061">
    <property type="component" value="Unassembled WGS sequence"/>
</dbReference>
<evidence type="ECO:0000313" key="2">
    <source>
        <dbReference type="EMBL" id="SUI72607.1"/>
    </source>
</evidence>
<gene>
    <name evidence="2" type="ORF">NCTC10736_01397</name>
</gene>
<protein>
    <submittedName>
        <fullName evidence="2">Sulfotransferase domain</fullName>
    </submittedName>
</protein>
<evidence type="ECO:0000313" key="3">
    <source>
        <dbReference type="Proteomes" id="UP000255061"/>
    </source>
</evidence>
<dbReference type="InterPro" id="IPR027417">
    <property type="entry name" value="P-loop_NTPase"/>
</dbReference>
<keyword evidence="1 2" id="KW-0808">Transferase</keyword>